<feature type="compositionally biased region" description="Pro residues" evidence="1">
    <location>
        <begin position="220"/>
        <end position="234"/>
    </location>
</feature>
<sequence length="234" mass="24827">MGRTIRKNASSQAIVADARVARANAVARGGVWQALADQTLVSVLTHHADVETELETARETAQPLIAARDVAAERASTTVGRVADEIWNAVGRPGNDPALSLLFPGGIGYYVEGDVATQPNRMLMLAKLLTAGIHPQLPAARAATAADEVRASALELAGTVESANAAQLQVEQLDRVRLAIARNAGIELSNLKRRYKAEGFSESDIHGVIPNRPRKRPIAKPAPVPQAPEPPKVP</sequence>
<name>A0A017T4S0_9BACT</name>
<comment type="caution">
    <text evidence="2">The sequence shown here is derived from an EMBL/GenBank/DDBJ whole genome shotgun (WGS) entry which is preliminary data.</text>
</comment>
<feature type="region of interest" description="Disordered" evidence="1">
    <location>
        <begin position="202"/>
        <end position="234"/>
    </location>
</feature>
<dbReference type="STRING" id="1192034.CAP_4871"/>
<evidence type="ECO:0000313" key="2">
    <source>
        <dbReference type="EMBL" id="EYF03997.1"/>
    </source>
</evidence>
<proteinExistence type="predicted"/>
<gene>
    <name evidence="2" type="ORF">CAP_4871</name>
</gene>
<organism evidence="2 3">
    <name type="scientific">Chondromyces apiculatus DSM 436</name>
    <dbReference type="NCBI Taxonomy" id="1192034"/>
    <lineage>
        <taxon>Bacteria</taxon>
        <taxon>Pseudomonadati</taxon>
        <taxon>Myxococcota</taxon>
        <taxon>Polyangia</taxon>
        <taxon>Polyangiales</taxon>
        <taxon>Polyangiaceae</taxon>
        <taxon>Chondromyces</taxon>
    </lineage>
</organism>
<dbReference type="RefSeq" id="WP_044244880.1">
    <property type="nucleotide sequence ID" value="NZ_ASRX01000039.1"/>
</dbReference>
<dbReference type="EMBL" id="ASRX01000039">
    <property type="protein sequence ID" value="EYF03997.1"/>
    <property type="molecule type" value="Genomic_DNA"/>
</dbReference>
<protein>
    <submittedName>
        <fullName evidence="2">Uncharacterized protein</fullName>
    </submittedName>
</protein>
<reference evidence="2 3" key="1">
    <citation type="submission" date="2013-05" db="EMBL/GenBank/DDBJ databases">
        <title>Genome assembly of Chondromyces apiculatus DSM 436.</title>
        <authorList>
            <person name="Sharma G."/>
            <person name="Khatri I."/>
            <person name="Kaur C."/>
            <person name="Mayilraj S."/>
            <person name="Subramanian S."/>
        </authorList>
    </citation>
    <scope>NUCLEOTIDE SEQUENCE [LARGE SCALE GENOMIC DNA]</scope>
    <source>
        <strain evidence="2 3">DSM 436</strain>
    </source>
</reference>
<evidence type="ECO:0000313" key="3">
    <source>
        <dbReference type="Proteomes" id="UP000019678"/>
    </source>
</evidence>
<accession>A0A017T4S0</accession>
<evidence type="ECO:0000256" key="1">
    <source>
        <dbReference type="SAM" id="MobiDB-lite"/>
    </source>
</evidence>
<dbReference type="AlphaFoldDB" id="A0A017T4S0"/>
<keyword evidence="3" id="KW-1185">Reference proteome</keyword>
<dbReference type="OrthoDB" id="5516886at2"/>
<dbReference type="Proteomes" id="UP000019678">
    <property type="component" value="Unassembled WGS sequence"/>
</dbReference>